<keyword evidence="4" id="KW-1185">Reference proteome</keyword>
<dbReference type="Proteomes" id="UP001162162">
    <property type="component" value="Unassembled WGS sequence"/>
</dbReference>
<dbReference type="InterPro" id="IPR015915">
    <property type="entry name" value="Kelch-typ_b-propeller"/>
</dbReference>
<name>A0AAV8Y5T1_9CUCU</name>
<dbReference type="PANTHER" id="PTHR46344:SF27">
    <property type="entry name" value="KELCH REPEAT SUPERFAMILY PROTEIN"/>
    <property type="match status" value="1"/>
</dbReference>
<keyword evidence="2" id="KW-0677">Repeat</keyword>
<dbReference type="SMART" id="SM00612">
    <property type="entry name" value="Kelch"/>
    <property type="match status" value="3"/>
</dbReference>
<dbReference type="PANTHER" id="PTHR46344">
    <property type="entry name" value="OS02G0202900 PROTEIN"/>
    <property type="match status" value="1"/>
</dbReference>
<gene>
    <name evidence="3" type="ORF">NQ318_018981</name>
</gene>
<dbReference type="Pfam" id="PF01344">
    <property type="entry name" value="Kelch_1"/>
    <property type="match status" value="3"/>
</dbReference>
<keyword evidence="1" id="KW-0880">Kelch repeat</keyword>
<evidence type="ECO:0008006" key="5">
    <source>
        <dbReference type="Google" id="ProtNLM"/>
    </source>
</evidence>
<evidence type="ECO:0000256" key="2">
    <source>
        <dbReference type="ARBA" id="ARBA00022737"/>
    </source>
</evidence>
<reference evidence="3" key="1">
    <citation type="journal article" date="2023" name="Insect Mol. Biol.">
        <title>Genome sequencing provides insights into the evolution of gene families encoding plant cell wall-degrading enzymes in longhorned beetles.</title>
        <authorList>
            <person name="Shin N.R."/>
            <person name="Okamura Y."/>
            <person name="Kirsch R."/>
            <person name="Pauchet Y."/>
        </authorList>
    </citation>
    <scope>NUCLEOTIDE SEQUENCE</scope>
    <source>
        <strain evidence="3">AMC_N1</strain>
    </source>
</reference>
<evidence type="ECO:0000313" key="4">
    <source>
        <dbReference type="Proteomes" id="UP001162162"/>
    </source>
</evidence>
<dbReference type="InterPro" id="IPR006652">
    <property type="entry name" value="Kelch_1"/>
</dbReference>
<comment type="caution">
    <text evidence="3">The sequence shown here is derived from an EMBL/GenBank/DDBJ whole genome shotgun (WGS) entry which is preliminary data.</text>
</comment>
<evidence type="ECO:0000256" key="1">
    <source>
        <dbReference type="ARBA" id="ARBA00022441"/>
    </source>
</evidence>
<accession>A0AAV8Y5T1</accession>
<protein>
    <recommendedName>
        <fullName evidence="5">Kelch repeat protein</fullName>
    </recommendedName>
</protein>
<dbReference type="Gene3D" id="2.120.10.80">
    <property type="entry name" value="Kelch-type beta propeller"/>
    <property type="match status" value="1"/>
</dbReference>
<sequence>MSSAEVYDTESKQWSYIPEMTSPRSGVSLVAYENTLFAIGGFNGYTRLATGEKYTPDVSAGWTEIPEMLTPRSNFATAILDEYIFVIGGFNDRFVSGSATINYVEYYDNESNEWYDAASMNVSRSALSACVVHGLPNARDYTFLRRNNEIGQDASNGNP</sequence>
<evidence type="ECO:0000313" key="3">
    <source>
        <dbReference type="EMBL" id="KAJ8946772.1"/>
    </source>
</evidence>
<proteinExistence type="predicted"/>
<dbReference type="EMBL" id="JAPWTK010000176">
    <property type="protein sequence ID" value="KAJ8946772.1"/>
    <property type="molecule type" value="Genomic_DNA"/>
</dbReference>
<dbReference type="AlphaFoldDB" id="A0AAV8Y5T1"/>
<dbReference type="SUPFAM" id="SSF117281">
    <property type="entry name" value="Kelch motif"/>
    <property type="match status" value="1"/>
</dbReference>
<organism evidence="3 4">
    <name type="scientific">Aromia moschata</name>
    <dbReference type="NCBI Taxonomy" id="1265417"/>
    <lineage>
        <taxon>Eukaryota</taxon>
        <taxon>Metazoa</taxon>
        <taxon>Ecdysozoa</taxon>
        <taxon>Arthropoda</taxon>
        <taxon>Hexapoda</taxon>
        <taxon>Insecta</taxon>
        <taxon>Pterygota</taxon>
        <taxon>Neoptera</taxon>
        <taxon>Endopterygota</taxon>
        <taxon>Coleoptera</taxon>
        <taxon>Polyphaga</taxon>
        <taxon>Cucujiformia</taxon>
        <taxon>Chrysomeloidea</taxon>
        <taxon>Cerambycidae</taxon>
        <taxon>Cerambycinae</taxon>
        <taxon>Callichromatini</taxon>
        <taxon>Aromia</taxon>
    </lineage>
</organism>